<proteinExistence type="predicted"/>
<gene>
    <name evidence="3" type="ORF">LTR97_011748</name>
</gene>
<feature type="transmembrane region" description="Helical" evidence="2">
    <location>
        <begin position="46"/>
        <end position="68"/>
    </location>
</feature>
<dbReference type="Proteomes" id="UP001310594">
    <property type="component" value="Unassembled WGS sequence"/>
</dbReference>
<evidence type="ECO:0000256" key="1">
    <source>
        <dbReference type="SAM" id="MobiDB-lite"/>
    </source>
</evidence>
<organism evidence="3 4">
    <name type="scientific">Elasticomyces elasticus</name>
    <dbReference type="NCBI Taxonomy" id="574655"/>
    <lineage>
        <taxon>Eukaryota</taxon>
        <taxon>Fungi</taxon>
        <taxon>Dikarya</taxon>
        <taxon>Ascomycota</taxon>
        <taxon>Pezizomycotina</taxon>
        <taxon>Dothideomycetes</taxon>
        <taxon>Dothideomycetidae</taxon>
        <taxon>Mycosphaerellales</taxon>
        <taxon>Teratosphaeriaceae</taxon>
        <taxon>Elasticomyces</taxon>
    </lineage>
</organism>
<keyword evidence="2" id="KW-0472">Membrane</keyword>
<feature type="transmembrane region" description="Helical" evidence="2">
    <location>
        <begin position="6"/>
        <end position="25"/>
    </location>
</feature>
<reference evidence="3" key="1">
    <citation type="submission" date="2023-08" db="EMBL/GenBank/DDBJ databases">
        <title>Black Yeasts Isolated from many extreme environments.</title>
        <authorList>
            <person name="Coleine C."/>
            <person name="Stajich J.E."/>
            <person name="Selbmann L."/>
        </authorList>
    </citation>
    <scope>NUCLEOTIDE SEQUENCE</scope>
    <source>
        <strain evidence="3">CCFEE 5810</strain>
    </source>
</reference>
<protein>
    <submittedName>
        <fullName evidence="3">Uncharacterized protein</fullName>
    </submittedName>
</protein>
<feature type="region of interest" description="Disordered" evidence="1">
    <location>
        <begin position="165"/>
        <end position="218"/>
    </location>
</feature>
<feature type="transmembrane region" description="Helical" evidence="2">
    <location>
        <begin position="88"/>
        <end position="108"/>
    </location>
</feature>
<feature type="transmembrane region" description="Helical" evidence="2">
    <location>
        <begin position="115"/>
        <end position="138"/>
    </location>
</feature>
<dbReference type="PANTHER" id="PTHR39605:SF1">
    <property type="entry name" value="MAJOR FACILITATOR SUPERFAMILY (MFS) PROFILE DOMAIN-CONTAINING PROTEIN"/>
    <property type="match status" value="1"/>
</dbReference>
<dbReference type="EMBL" id="JAVRQU010000022">
    <property type="protein sequence ID" value="KAK5691096.1"/>
    <property type="molecule type" value="Genomic_DNA"/>
</dbReference>
<evidence type="ECO:0000313" key="3">
    <source>
        <dbReference type="EMBL" id="KAK5691096.1"/>
    </source>
</evidence>
<name>A0AAN7W198_9PEZI</name>
<accession>A0AAN7W198</accession>
<feature type="compositionally biased region" description="Basic and acidic residues" evidence="1">
    <location>
        <begin position="166"/>
        <end position="204"/>
    </location>
</feature>
<sequence length="218" mass="23907">MDVFHIYSLASAGYLAIQAVPLLFVPKIIVSILTSEPRRITGAETYLARSHALLLLAFAILNLLLSGIIPLANSWDDSAGDGLAKNPYSFPTLVVTTTYHALTAFYIYTQLTPGWSFALGAGLMFSSLLFCVGMWVIVFGSEKGRLSKTTGADKRTAGFPFANSESAKEIKKELKEKEKEREKSARESSKSSSSDKEKDKDKDRSKRRSVARALSSRA</sequence>
<keyword evidence="2" id="KW-0812">Transmembrane</keyword>
<evidence type="ECO:0000256" key="2">
    <source>
        <dbReference type="SAM" id="Phobius"/>
    </source>
</evidence>
<comment type="caution">
    <text evidence="3">The sequence shown here is derived from an EMBL/GenBank/DDBJ whole genome shotgun (WGS) entry which is preliminary data.</text>
</comment>
<dbReference type="PANTHER" id="PTHR39605">
    <property type="entry name" value="MAJOR FACILITATOR SUPERFAMILY (MFS) PROFILE DOMAIN-CONTAINING PROTEIN"/>
    <property type="match status" value="1"/>
</dbReference>
<dbReference type="AlphaFoldDB" id="A0AAN7W198"/>
<evidence type="ECO:0000313" key="4">
    <source>
        <dbReference type="Proteomes" id="UP001310594"/>
    </source>
</evidence>
<keyword evidence="2" id="KW-1133">Transmembrane helix</keyword>